<evidence type="ECO:0000256" key="2">
    <source>
        <dbReference type="PROSITE-ProRule" id="PRU00708"/>
    </source>
</evidence>
<dbReference type="Pfam" id="PF13041">
    <property type="entry name" value="PPR_2"/>
    <property type="match status" value="2"/>
</dbReference>
<accession>A0A9Q0JPG9</accession>
<dbReference type="PROSITE" id="PS51375">
    <property type="entry name" value="PPR"/>
    <property type="match status" value="2"/>
</dbReference>
<reference evidence="3" key="1">
    <citation type="submission" date="2022-02" db="EMBL/GenBank/DDBJ databases">
        <authorList>
            <person name="Henning P.M."/>
            <person name="McCubbin A.G."/>
            <person name="Shore J.S."/>
        </authorList>
    </citation>
    <scope>NUCLEOTIDE SEQUENCE</scope>
    <source>
        <strain evidence="3">F60SS</strain>
        <tissue evidence="3">Leaves</tissue>
    </source>
</reference>
<sequence>MYRYGRGIRYVSYCGSSSSSSSSSSSKRTNTQWDPTISLQLNHPSLVLLEKVSSRAHFKQILGHTMRSNLIEQTFPMSRLIFFSAVSHPENLDMAIKLFNHYTPNRNLYIYNTMISALSHSSGAESFCLYNSLLRFGIYPDNHTILYLLQAAGFASAVQQIQGHAIVTGLLSYGYLQNSLLKMYLEHGLMRIANQVFERMPDPDVVSFNIIIAGYAKKGYGLEALQLFNRMVGLGLEPDEFTVLGLLVSCGQLGALKFGKAAHAWMERRKSTVSSNLILCNSLLDMYVKCQALELALRAFDTVAVKDVVSWNTMIAGCAKAGELELARSFFDQMPCRDIVSWNSLIAGYSSMGNFTAVKQCLHRMLAANVMPDNNTMVCVISGAADIGALSALPPTLCVEIPSEKSALPTAADGEILNPAHGRWTKEGQAEHVESSDDSEILQETAATMLETFTNSVASFPLPVMFFRA</sequence>
<evidence type="ECO:0000313" key="4">
    <source>
        <dbReference type="Proteomes" id="UP001141552"/>
    </source>
</evidence>
<organism evidence="3 4">
    <name type="scientific">Turnera subulata</name>
    <dbReference type="NCBI Taxonomy" id="218843"/>
    <lineage>
        <taxon>Eukaryota</taxon>
        <taxon>Viridiplantae</taxon>
        <taxon>Streptophyta</taxon>
        <taxon>Embryophyta</taxon>
        <taxon>Tracheophyta</taxon>
        <taxon>Spermatophyta</taxon>
        <taxon>Magnoliopsida</taxon>
        <taxon>eudicotyledons</taxon>
        <taxon>Gunneridae</taxon>
        <taxon>Pentapetalae</taxon>
        <taxon>rosids</taxon>
        <taxon>fabids</taxon>
        <taxon>Malpighiales</taxon>
        <taxon>Passifloraceae</taxon>
        <taxon>Turnera</taxon>
    </lineage>
</organism>
<dbReference type="Proteomes" id="UP001141552">
    <property type="component" value="Unassembled WGS sequence"/>
</dbReference>
<comment type="caution">
    <text evidence="3">The sequence shown here is derived from an EMBL/GenBank/DDBJ whole genome shotgun (WGS) entry which is preliminary data.</text>
</comment>
<dbReference type="PANTHER" id="PTHR47928">
    <property type="entry name" value="REPEAT-CONTAINING PROTEIN, PUTATIVE-RELATED"/>
    <property type="match status" value="1"/>
</dbReference>
<dbReference type="PANTHER" id="PTHR47928:SF207">
    <property type="entry name" value="PENTATRICOPEPTIDE REPEAT-CONTAINING PROTEIN"/>
    <property type="match status" value="1"/>
</dbReference>
<evidence type="ECO:0000256" key="1">
    <source>
        <dbReference type="ARBA" id="ARBA00022737"/>
    </source>
</evidence>
<keyword evidence="4" id="KW-1185">Reference proteome</keyword>
<dbReference type="Pfam" id="PF01535">
    <property type="entry name" value="PPR"/>
    <property type="match status" value="1"/>
</dbReference>
<protein>
    <recommendedName>
        <fullName evidence="5">Pentacotripeptide-repeat region of PRORP domain-containing protein</fullName>
    </recommendedName>
</protein>
<reference evidence="3" key="2">
    <citation type="journal article" date="2023" name="Plants (Basel)">
        <title>Annotation of the Turnera subulata (Passifloraceae) Draft Genome Reveals the S-Locus Evolved after the Divergence of Turneroideae from Passifloroideae in a Stepwise Manner.</title>
        <authorList>
            <person name="Henning P.M."/>
            <person name="Roalson E.H."/>
            <person name="Mir W."/>
            <person name="McCubbin A.G."/>
            <person name="Shore J.S."/>
        </authorList>
    </citation>
    <scope>NUCLEOTIDE SEQUENCE</scope>
    <source>
        <strain evidence="3">F60SS</strain>
    </source>
</reference>
<dbReference type="Gene3D" id="1.25.40.10">
    <property type="entry name" value="Tetratricopeptide repeat domain"/>
    <property type="match status" value="2"/>
</dbReference>
<dbReference type="InterPro" id="IPR011990">
    <property type="entry name" value="TPR-like_helical_dom_sf"/>
</dbReference>
<dbReference type="InterPro" id="IPR002885">
    <property type="entry name" value="PPR_rpt"/>
</dbReference>
<gene>
    <name evidence="3" type="ORF">Tsubulata_037165</name>
</gene>
<dbReference type="Pfam" id="PF12854">
    <property type="entry name" value="PPR_1"/>
    <property type="match status" value="1"/>
</dbReference>
<feature type="repeat" description="PPR" evidence="2">
    <location>
        <begin position="307"/>
        <end position="341"/>
    </location>
</feature>
<proteinExistence type="predicted"/>
<name>A0A9Q0JPG9_9ROSI</name>
<evidence type="ECO:0000313" key="3">
    <source>
        <dbReference type="EMBL" id="KAJ4850426.1"/>
    </source>
</evidence>
<keyword evidence="1" id="KW-0677">Repeat</keyword>
<evidence type="ECO:0008006" key="5">
    <source>
        <dbReference type="Google" id="ProtNLM"/>
    </source>
</evidence>
<dbReference type="InterPro" id="IPR050421">
    <property type="entry name" value="PPR"/>
</dbReference>
<dbReference type="OrthoDB" id="1909720at2759"/>
<dbReference type="EMBL" id="JAKUCV010000336">
    <property type="protein sequence ID" value="KAJ4850426.1"/>
    <property type="molecule type" value="Genomic_DNA"/>
</dbReference>
<dbReference type="NCBIfam" id="TIGR00756">
    <property type="entry name" value="PPR"/>
    <property type="match status" value="3"/>
</dbReference>
<dbReference type="AlphaFoldDB" id="A0A9Q0JPG9"/>
<feature type="repeat" description="PPR" evidence="2">
    <location>
        <begin position="204"/>
        <end position="238"/>
    </location>
</feature>